<feature type="domain" description="Amidohydrolase 3" evidence="1">
    <location>
        <begin position="61"/>
        <end position="564"/>
    </location>
</feature>
<dbReference type="Pfam" id="PF07969">
    <property type="entry name" value="Amidohydro_3"/>
    <property type="match status" value="1"/>
</dbReference>
<dbReference type="SUPFAM" id="SSF51556">
    <property type="entry name" value="Metallo-dependent hydrolases"/>
    <property type="match status" value="1"/>
</dbReference>
<dbReference type="Gene3D" id="3.10.310.70">
    <property type="match status" value="1"/>
</dbReference>
<evidence type="ECO:0000259" key="1">
    <source>
        <dbReference type="Pfam" id="PF07969"/>
    </source>
</evidence>
<dbReference type="RefSeq" id="WP_263128483.1">
    <property type="nucleotide sequence ID" value="NZ_CP106856.1"/>
</dbReference>
<evidence type="ECO:0000313" key="2">
    <source>
        <dbReference type="EMBL" id="UYB36888.1"/>
    </source>
</evidence>
<organism evidence="2 3">
    <name type="scientific">Arthrobacter koreensis</name>
    <dbReference type="NCBI Taxonomy" id="199136"/>
    <lineage>
        <taxon>Bacteria</taxon>
        <taxon>Bacillati</taxon>
        <taxon>Actinomycetota</taxon>
        <taxon>Actinomycetes</taxon>
        <taxon>Micrococcales</taxon>
        <taxon>Micrococcaceae</taxon>
        <taxon>Arthrobacter</taxon>
    </lineage>
</organism>
<proteinExistence type="predicted"/>
<dbReference type="SUPFAM" id="SSF51338">
    <property type="entry name" value="Composite domain of metallo-dependent hydrolases"/>
    <property type="match status" value="1"/>
</dbReference>
<dbReference type="InterPro" id="IPR013108">
    <property type="entry name" value="Amidohydro_3"/>
</dbReference>
<dbReference type="CDD" id="cd01300">
    <property type="entry name" value="YtcJ_like"/>
    <property type="match status" value="1"/>
</dbReference>
<evidence type="ECO:0000313" key="3">
    <source>
        <dbReference type="Proteomes" id="UP001063368"/>
    </source>
</evidence>
<dbReference type="InterPro" id="IPR033932">
    <property type="entry name" value="YtcJ-like"/>
</dbReference>
<dbReference type="PANTHER" id="PTHR22642:SF2">
    <property type="entry name" value="PROTEIN LONG AFTER FAR-RED 3"/>
    <property type="match status" value="1"/>
</dbReference>
<dbReference type="Proteomes" id="UP001063368">
    <property type="component" value="Chromosome"/>
</dbReference>
<protein>
    <submittedName>
        <fullName evidence="2">Amidohydrolase</fullName>
    </submittedName>
</protein>
<name>A0ABY6FUH5_9MICC</name>
<keyword evidence="3" id="KW-1185">Reference proteome</keyword>
<dbReference type="Gene3D" id="3.20.20.140">
    <property type="entry name" value="Metal-dependent hydrolases"/>
    <property type="match status" value="1"/>
</dbReference>
<dbReference type="EMBL" id="CP106856">
    <property type="protein sequence ID" value="UYB36888.1"/>
    <property type="molecule type" value="Genomic_DNA"/>
</dbReference>
<sequence length="581" mass="60593">MTAEVNNEVFVPQFEWIFHSGAVFDGHRLVPGASAVAVSGGIVSAVGTDAELRALAGPSTRTVDLAGRLITPGFTDAHVHAAYAGVERLGCDLAELSGAQACLDRIAEHAGQPAGPENPAGWVTGGGWYKGDFPGGYPDRHTLDAVAPHRPVYLINRDHHSAWVNTRALELAGIDASTPDPADGRIERDSNGFPSGTLHEGAMDLVARVLPPVTDQVLAAGIRHAQEHLFSVGVTGWQEAILGSYGGYPDASAAYRSLAADGALKGRAAGALWVPRDTTVESVPALVESFLERREANAAAGFRTTSAKIMVDGVPENYTAAMLDPYLRPCACAGDAPADERGLLYLSPEVLTAVSIALDGAGFDLHLHVIGDRAVRTGLDAVAAARAANPGSAGRHHMAHLQVIHPQDIGRFAELDVTVNAQALWACNDDQMTELTVPLLGGERSGWQYPFAGLEAAGARLAMGSDWPVSSPDPWQAIHVAVNRAHPDYPDAPPLVPDQALALTSALAAYTSGSAWLNRAPGGTLVPGAPADLAVHSANPFDLDPAGLSSLQSDIVLVGGEPVFIRSTADSGDALLQRTAP</sequence>
<accession>A0ABY6FUH5</accession>
<dbReference type="Gene3D" id="2.30.40.10">
    <property type="entry name" value="Urease, subunit C, domain 1"/>
    <property type="match status" value="1"/>
</dbReference>
<reference evidence="2" key="1">
    <citation type="submission" date="2022-09" db="EMBL/GenBank/DDBJ databases">
        <authorList>
            <person name="Li D."/>
            <person name="Cheng J."/>
            <person name="Li Y."/>
        </authorList>
    </citation>
    <scope>NUCLEOTIDE SEQUENCE</scope>
    <source>
        <strain evidence="2">DL</strain>
    </source>
</reference>
<gene>
    <name evidence="2" type="ORF">N9A08_04205</name>
</gene>
<dbReference type="InterPro" id="IPR032466">
    <property type="entry name" value="Metal_Hydrolase"/>
</dbReference>
<dbReference type="PANTHER" id="PTHR22642">
    <property type="entry name" value="IMIDAZOLONEPROPIONASE"/>
    <property type="match status" value="1"/>
</dbReference>
<dbReference type="InterPro" id="IPR011059">
    <property type="entry name" value="Metal-dep_hydrolase_composite"/>
</dbReference>